<evidence type="ECO:0000256" key="1">
    <source>
        <dbReference type="SAM" id="MobiDB-lite"/>
    </source>
</evidence>
<name>A0A1F6BDC9_9BACT</name>
<organism evidence="2 3">
    <name type="scientific">Candidatus Gottesmanbacteria bacterium RIFOXYB1_FULL_47_11</name>
    <dbReference type="NCBI Taxonomy" id="1798401"/>
    <lineage>
        <taxon>Bacteria</taxon>
        <taxon>Candidatus Gottesmaniibacteriota</taxon>
    </lineage>
</organism>
<accession>A0A1F6BDC9</accession>
<evidence type="ECO:0000313" key="3">
    <source>
        <dbReference type="Proteomes" id="UP000176186"/>
    </source>
</evidence>
<comment type="caution">
    <text evidence="2">The sequence shown here is derived from an EMBL/GenBank/DDBJ whole genome shotgun (WGS) entry which is preliminary data.</text>
</comment>
<dbReference type="Proteomes" id="UP000176186">
    <property type="component" value="Unassembled WGS sequence"/>
</dbReference>
<feature type="region of interest" description="Disordered" evidence="1">
    <location>
        <begin position="1"/>
        <end position="23"/>
    </location>
</feature>
<reference evidence="2 3" key="1">
    <citation type="journal article" date="2016" name="Nat. Commun.">
        <title>Thousands of microbial genomes shed light on interconnected biogeochemical processes in an aquifer system.</title>
        <authorList>
            <person name="Anantharaman K."/>
            <person name="Brown C.T."/>
            <person name="Hug L.A."/>
            <person name="Sharon I."/>
            <person name="Castelle C.J."/>
            <person name="Probst A.J."/>
            <person name="Thomas B.C."/>
            <person name="Singh A."/>
            <person name="Wilkins M.J."/>
            <person name="Karaoz U."/>
            <person name="Brodie E.L."/>
            <person name="Williams K.H."/>
            <person name="Hubbard S.S."/>
            <person name="Banfield J.F."/>
        </authorList>
    </citation>
    <scope>NUCLEOTIDE SEQUENCE [LARGE SCALE GENOMIC DNA]</scope>
</reference>
<evidence type="ECO:0000313" key="2">
    <source>
        <dbReference type="EMBL" id="OGG34803.1"/>
    </source>
</evidence>
<dbReference type="AlphaFoldDB" id="A0A1F6BDC9"/>
<sequence length="265" mass="30257">MATDIFLDESQQSGKTFESSRKANSPDGWITTNGIFYPCSPEEHDKLADYLLKIHQKFIESLLIEGEHYEMMGRRREQPARNILKAARFALLSDNQLSEANLPEILSLKQREFIERNNLIFMPKSGELDLAAYHSFLETAKDLPGVQRLLQRKNVVITKFLDDPTKIIHIADNDLFAQEVFKILSEGSTATISLKYNKGIVTWSQLNIPNRNDVFLEHDFHNHGYDSTPEKESWVSLVSKQAVKKYIDNKGVSGYHSKGDLSVLN</sequence>
<protein>
    <submittedName>
        <fullName evidence="2">Uncharacterized protein</fullName>
    </submittedName>
</protein>
<proteinExistence type="predicted"/>
<gene>
    <name evidence="2" type="ORF">A2363_04535</name>
</gene>
<dbReference type="EMBL" id="MFKE01000022">
    <property type="protein sequence ID" value="OGG34803.1"/>
    <property type="molecule type" value="Genomic_DNA"/>
</dbReference>